<name>A0A2G3A6I3_CAPAN</name>
<evidence type="ECO:0000313" key="3">
    <source>
        <dbReference type="Proteomes" id="UP000222542"/>
    </source>
</evidence>
<evidence type="ECO:0008006" key="4">
    <source>
        <dbReference type="Google" id="ProtNLM"/>
    </source>
</evidence>
<feature type="compositionally biased region" description="Basic and acidic residues" evidence="1">
    <location>
        <begin position="272"/>
        <end position="282"/>
    </location>
</feature>
<accession>A0A2G3A6I3</accession>
<gene>
    <name evidence="2" type="ORF">T459_04914</name>
</gene>
<dbReference type="Gramene" id="PHT89801">
    <property type="protein sequence ID" value="PHT89801"/>
    <property type="gene ID" value="T459_04914"/>
</dbReference>
<keyword evidence="3" id="KW-1185">Reference proteome</keyword>
<proteinExistence type="predicted"/>
<evidence type="ECO:0000256" key="1">
    <source>
        <dbReference type="SAM" id="MobiDB-lite"/>
    </source>
</evidence>
<feature type="region of interest" description="Disordered" evidence="1">
    <location>
        <begin position="246"/>
        <end position="294"/>
    </location>
</feature>
<sequence length="294" mass="33378">MTSMISRQPYDSLSKEALALTRVLELRNSFDNFYDVVSSGLRQALLNLEPHHIRKMAEQPLWYEVNDDDDMDESAIRLRMFPLSLYGEATLWLNELTPDCITNWTQLRGAFLERAFNSVIKPIVDNIAGASFFALSFKDAADILNRMTKLSRAWYTNDFVVSSPTIPIRINDEQNKRDKEKDKDMAHPKSQMDLIAKYLLSGKMEKGISGTLLDQTIQDQKTNCSCLAITTRSGKILSSLSVGKSLNNEEVTEEPTEKHPEKSKKPNNSVDISDKEKEEEVVLKPIPRPPPPFP</sequence>
<evidence type="ECO:0000313" key="2">
    <source>
        <dbReference type="EMBL" id="PHT89801.1"/>
    </source>
</evidence>
<dbReference type="Proteomes" id="UP000222542">
    <property type="component" value="Unassembled WGS sequence"/>
</dbReference>
<reference evidence="2 3" key="2">
    <citation type="journal article" date="2017" name="Genome Biol.">
        <title>New reference genome sequences of hot pepper reveal the massive evolution of plant disease-resistance genes by retroduplication.</title>
        <authorList>
            <person name="Kim S."/>
            <person name="Park J."/>
            <person name="Yeom S.I."/>
            <person name="Kim Y.M."/>
            <person name="Seo E."/>
            <person name="Kim K.T."/>
            <person name="Kim M.S."/>
            <person name="Lee J.M."/>
            <person name="Cheong K."/>
            <person name="Shin H.S."/>
            <person name="Kim S.B."/>
            <person name="Han K."/>
            <person name="Lee J."/>
            <person name="Park M."/>
            <person name="Lee H.A."/>
            <person name="Lee H.Y."/>
            <person name="Lee Y."/>
            <person name="Oh S."/>
            <person name="Lee J.H."/>
            <person name="Choi E."/>
            <person name="Choi E."/>
            <person name="Lee S.E."/>
            <person name="Jeon J."/>
            <person name="Kim H."/>
            <person name="Choi G."/>
            <person name="Song H."/>
            <person name="Lee J."/>
            <person name="Lee S.C."/>
            <person name="Kwon J.K."/>
            <person name="Lee H.Y."/>
            <person name="Koo N."/>
            <person name="Hong Y."/>
            <person name="Kim R.W."/>
            <person name="Kang W.H."/>
            <person name="Huh J.H."/>
            <person name="Kang B.C."/>
            <person name="Yang T.J."/>
            <person name="Lee Y.H."/>
            <person name="Bennetzen J.L."/>
            <person name="Choi D."/>
        </authorList>
    </citation>
    <scope>NUCLEOTIDE SEQUENCE [LARGE SCALE GENOMIC DNA]</scope>
    <source>
        <strain evidence="3">cv. CM334</strain>
    </source>
</reference>
<dbReference type="AlphaFoldDB" id="A0A2G3A6I3"/>
<feature type="compositionally biased region" description="Basic and acidic residues" evidence="1">
    <location>
        <begin position="255"/>
        <end position="264"/>
    </location>
</feature>
<reference evidence="2 3" key="1">
    <citation type="journal article" date="2014" name="Nat. Genet.">
        <title>Genome sequence of the hot pepper provides insights into the evolution of pungency in Capsicum species.</title>
        <authorList>
            <person name="Kim S."/>
            <person name="Park M."/>
            <person name="Yeom S.I."/>
            <person name="Kim Y.M."/>
            <person name="Lee J.M."/>
            <person name="Lee H.A."/>
            <person name="Seo E."/>
            <person name="Choi J."/>
            <person name="Cheong K."/>
            <person name="Kim K.T."/>
            <person name="Jung K."/>
            <person name="Lee G.W."/>
            <person name="Oh S.K."/>
            <person name="Bae C."/>
            <person name="Kim S.B."/>
            <person name="Lee H.Y."/>
            <person name="Kim S.Y."/>
            <person name="Kim M.S."/>
            <person name="Kang B.C."/>
            <person name="Jo Y.D."/>
            <person name="Yang H.B."/>
            <person name="Jeong H.J."/>
            <person name="Kang W.H."/>
            <person name="Kwon J.K."/>
            <person name="Shin C."/>
            <person name="Lim J.Y."/>
            <person name="Park J.H."/>
            <person name="Huh J.H."/>
            <person name="Kim J.S."/>
            <person name="Kim B.D."/>
            <person name="Cohen O."/>
            <person name="Paran I."/>
            <person name="Suh M.C."/>
            <person name="Lee S.B."/>
            <person name="Kim Y.K."/>
            <person name="Shin Y."/>
            <person name="Noh S.J."/>
            <person name="Park J."/>
            <person name="Seo Y.S."/>
            <person name="Kwon S.Y."/>
            <person name="Kim H.A."/>
            <person name="Park J.M."/>
            <person name="Kim H.J."/>
            <person name="Choi S.B."/>
            <person name="Bosland P.W."/>
            <person name="Reeves G."/>
            <person name="Jo S.H."/>
            <person name="Lee B.W."/>
            <person name="Cho H.T."/>
            <person name="Choi H.S."/>
            <person name="Lee M.S."/>
            <person name="Yu Y."/>
            <person name="Do Choi Y."/>
            <person name="Park B.S."/>
            <person name="van Deynze A."/>
            <person name="Ashrafi H."/>
            <person name="Hill T."/>
            <person name="Kim W.T."/>
            <person name="Pai H.S."/>
            <person name="Ahn H.K."/>
            <person name="Yeam I."/>
            <person name="Giovannoni J.J."/>
            <person name="Rose J.K."/>
            <person name="Sorensen I."/>
            <person name="Lee S.J."/>
            <person name="Kim R.W."/>
            <person name="Choi I.Y."/>
            <person name="Choi B.S."/>
            <person name="Lim J.S."/>
            <person name="Lee Y.H."/>
            <person name="Choi D."/>
        </authorList>
    </citation>
    <scope>NUCLEOTIDE SEQUENCE [LARGE SCALE GENOMIC DNA]</scope>
    <source>
        <strain evidence="3">cv. CM334</strain>
    </source>
</reference>
<comment type="caution">
    <text evidence="2">The sequence shown here is derived from an EMBL/GenBank/DDBJ whole genome shotgun (WGS) entry which is preliminary data.</text>
</comment>
<protein>
    <recommendedName>
        <fullName evidence="4">Retrotransposon gag domain-containing protein</fullName>
    </recommendedName>
</protein>
<dbReference type="EMBL" id="AYRZ02000002">
    <property type="protein sequence ID" value="PHT89801.1"/>
    <property type="molecule type" value="Genomic_DNA"/>
</dbReference>
<organism evidence="2 3">
    <name type="scientific">Capsicum annuum</name>
    <name type="common">Capsicum pepper</name>
    <dbReference type="NCBI Taxonomy" id="4072"/>
    <lineage>
        <taxon>Eukaryota</taxon>
        <taxon>Viridiplantae</taxon>
        <taxon>Streptophyta</taxon>
        <taxon>Embryophyta</taxon>
        <taxon>Tracheophyta</taxon>
        <taxon>Spermatophyta</taxon>
        <taxon>Magnoliopsida</taxon>
        <taxon>eudicotyledons</taxon>
        <taxon>Gunneridae</taxon>
        <taxon>Pentapetalae</taxon>
        <taxon>asterids</taxon>
        <taxon>lamiids</taxon>
        <taxon>Solanales</taxon>
        <taxon>Solanaceae</taxon>
        <taxon>Solanoideae</taxon>
        <taxon>Capsiceae</taxon>
        <taxon>Capsicum</taxon>
    </lineage>
</organism>